<protein>
    <submittedName>
        <fullName evidence="1">22997_t:CDS:1</fullName>
    </submittedName>
</protein>
<reference evidence="1" key="1">
    <citation type="submission" date="2021-06" db="EMBL/GenBank/DDBJ databases">
        <authorList>
            <person name="Kallberg Y."/>
            <person name="Tangrot J."/>
            <person name="Rosling A."/>
        </authorList>
    </citation>
    <scope>NUCLEOTIDE SEQUENCE</scope>
    <source>
        <strain evidence="1">MA461A</strain>
    </source>
</reference>
<keyword evidence="2" id="KW-1185">Reference proteome</keyword>
<proteinExistence type="predicted"/>
<feature type="non-terminal residue" evidence="1">
    <location>
        <position position="275"/>
    </location>
</feature>
<organism evidence="1 2">
    <name type="scientific">Racocetra persica</name>
    <dbReference type="NCBI Taxonomy" id="160502"/>
    <lineage>
        <taxon>Eukaryota</taxon>
        <taxon>Fungi</taxon>
        <taxon>Fungi incertae sedis</taxon>
        <taxon>Mucoromycota</taxon>
        <taxon>Glomeromycotina</taxon>
        <taxon>Glomeromycetes</taxon>
        <taxon>Diversisporales</taxon>
        <taxon>Gigasporaceae</taxon>
        <taxon>Racocetra</taxon>
    </lineage>
</organism>
<name>A0ACA9RA80_9GLOM</name>
<evidence type="ECO:0000313" key="2">
    <source>
        <dbReference type="Proteomes" id="UP000789920"/>
    </source>
</evidence>
<gene>
    <name evidence="1" type="ORF">RPERSI_LOCUS17955</name>
</gene>
<dbReference type="EMBL" id="CAJVQC010046750">
    <property type="protein sequence ID" value="CAG8783540.1"/>
    <property type="molecule type" value="Genomic_DNA"/>
</dbReference>
<feature type="non-terminal residue" evidence="1">
    <location>
        <position position="1"/>
    </location>
</feature>
<comment type="caution">
    <text evidence="1">The sequence shown here is derived from an EMBL/GenBank/DDBJ whole genome shotgun (WGS) entry which is preliminary data.</text>
</comment>
<sequence>DKTIRMWEITTGRCVKTWDMNEIVQSVAWCPNKDICAFAVAVSNKVIIISPPAVCDDEIANLTAQYVASGFSIEKNDKQVKLVEWTKPPTKQGDGFLVIKQITWHRKGDYFSTVTPDATICRSRGLVQRVMFHPIKSLFFVATQRFVRIYNLVKQELIKTLQSGVKWISSLDIHSMGENVIIGSYDKRLCWFDLDLSSRPYKALRDDGTIQIFHGMVYNDLLQNPLIVPVRILKTDHQVVDNLGVLHYEFHPTQSWIISSGADHLLKLWTAGEYE</sequence>
<accession>A0ACA9RA80</accession>
<dbReference type="Proteomes" id="UP000789920">
    <property type="component" value="Unassembled WGS sequence"/>
</dbReference>
<evidence type="ECO:0000313" key="1">
    <source>
        <dbReference type="EMBL" id="CAG8783540.1"/>
    </source>
</evidence>